<feature type="region of interest" description="Disordered" evidence="1">
    <location>
        <begin position="155"/>
        <end position="191"/>
    </location>
</feature>
<feature type="compositionally biased region" description="Basic residues" evidence="1">
    <location>
        <begin position="9"/>
        <end position="21"/>
    </location>
</feature>
<accession>A0AAP0KRI2</accession>
<reference evidence="2 3" key="1">
    <citation type="submission" date="2024-01" db="EMBL/GenBank/DDBJ databases">
        <title>Genome assemblies of Stephania.</title>
        <authorList>
            <person name="Yang L."/>
        </authorList>
    </citation>
    <scope>NUCLEOTIDE SEQUENCE [LARGE SCALE GENOMIC DNA]</scope>
    <source>
        <strain evidence="2">JXDWG</strain>
        <tissue evidence="2">Leaf</tissue>
    </source>
</reference>
<evidence type="ECO:0000313" key="3">
    <source>
        <dbReference type="Proteomes" id="UP001419268"/>
    </source>
</evidence>
<name>A0AAP0KRI2_9MAGN</name>
<comment type="caution">
    <text evidence="2">The sequence shown here is derived from an EMBL/GenBank/DDBJ whole genome shotgun (WGS) entry which is preliminary data.</text>
</comment>
<sequence>MAFQPHLNPSRRRTSSNRIPRRGSISPTTRHHAVHRAVAAVAPTLPASSDVVAVAHLRRSRCRSAAAAGVAGTADGRLRHRRSSRCCRHAAPSSVPASLEHRPQLHLNRATAGVFPTTAPPPGAGAAVRVAREQPSTAFESLARRHPRLELRPFREKRGDGQWMREEGSAAATGRRAASGGGGGRRSEEWR</sequence>
<feature type="compositionally biased region" description="Basic and acidic residues" evidence="1">
    <location>
        <begin position="155"/>
        <end position="168"/>
    </location>
</feature>
<feature type="compositionally biased region" description="Low complexity" evidence="1">
    <location>
        <begin position="169"/>
        <end position="178"/>
    </location>
</feature>
<evidence type="ECO:0000313" key="2">
    <source>
        <dbReference type="EMBL" id="KAK9156905.1"/>
    </source>
</evidence>
<organism evidence="2 3">
    <name type="scientific">Stephania cephalantha</name>
    <dbReference type="NCBI Taxonomy" id="152367"/>
    <lineage>
        <taxon>Eukaryota</taxon>
        <taxon>Viridiplantae</taxon>
        <taxon>Streptophyta</taxon>
        <taxon>Embryophyta</taxon>
        <taxon>Tracheophyta</taxon>
        <taxon>Spermatophyta</taxon>
        <taxon>Magnoliopsida</taxon>
        <taxon>Ranunculales</taxon>
        <taxon>Menispermaceae</taxon>
        <taxon>Menispermoideae</taxon>
        <taxon>Cissampelideae</taxon>
        <taxon>Stephania</taxon>
    </lineage>
</organism>
<protein>
    <submittedName>
        <fullName evidence="2">Uncharacterized protein</fullName>
    </submittedName>
</protein>
<dbReference type="EMBL" id="JBBNAG010000002">
    <property type="protein sequence ID" value="KAK9156905.1"/>
    <property type="molecule type" value="Genomic_DNA"/>
</dbReference>
<dbReference type="Proteomes" id="UP001419268">
    <property type="component" value="Unassembled WGS sequence"/>
</dbReference>
<proteinExistence type="predicted"/>
<evidence type="ECO:0000256" key="1">
    <source>
        <dbReference type="SAM" id="MobiDB-lite"/>
    </source>
</evidence>
<feature type="region of interest" description="Disordered" evidence="1">
    <location>
        <begin position="1"/>
        <end position="32"/>
    </location>
</feature>
<keyword evidence="3" id="KW-1185">Reference proteome</keyword>
<dbReference type="AlphaFoldDB" id="A0AAP0KRI2"/>
<gene>
    <name evidence="2" type="ORF">Scep_003479</name>
</gene>